<organism evidence="2">
    <name type="scientific">Sphingomonas psychrotolerans</name>
    <dbReference type="NCBI Taxonomy" id="1327635"/>
    <lineage>
        <taxon>Bacteria</taxon>
        <taxon>Pseudomonadati</taxon>
        <taxon>Pseudomonadota</taxon>
        <taxon>Alphaproteobacteria</taxon>
        <taxon>Sphingomonadales</taxon>
        <taxon>Sphingomonadaceae</taxon>
        <taxon>Sphingomonas</taxon>
    </lineage>
</organism>
<keyword evidence="1" id="KW-0732">Signal</keyword>
<comment type="caution">
    <text evidence="2">The sequence shown here is derived from an EMBL/GenBank/DDBJ whole genome shotgun (WGS) entry which is preliminary data.</text>
</comment>
<sequence>MDRRNLLALAAALPIFASPKASACSPVLRSPRSTGLENQQIHKLFNAWWERDQVTFRALFTKTLMADGSPMEPKLAAELRAQNPLPSSTFDIFDRFFTDQRRANRLNLMVNTAAGVIVACTEGISANTIQPDCTGMPALHLFLVEMSGLNPRAITHLSTIDTVDAGRFSVWTDE</sequence>
<accession>A0ABU3MY79</accession>
<proteinExistence type="predicted"/>
<name>A0ABU3MY79_9SPHN</name>
<feature type="signal peptide" evidence="1">
    <location>
        <begin position="1"/>
        <end position="23"/>
    </location>
</feature>
<reference evidence="2" key="1">
    <citation type="submission" date="2022-04" db="EMBL/GenBank/DDBJ databases">
        <title>Tomato heritable bacteria conferring resistance against bacterial wilt.</title>
        <authorList>
            <person name="Yin J."/>
        </authorList>
    </citation>
    <scope>NUCLEOTIDE SEQUENCE</scope>
    <source>
        <strain evidence="2">Cra20</strain>
    </source>
</reference>
<feature type="chain" id="PRO_5046196439" description="SnoaL-like domain-containing protein" evidence="1">
    <location>
        <begin position="24"/>
        <end position="174"/>
    </location>
</feature>
<gene>
    <name evidence="2" type="ORF">MZO42_01040</name>
</gene>
<evidence type="ECO:0000256" key="1">
    <source>
        <dbReference type="SAM" id="SignalP"/>
    </source>
</evidence>
<dbReference type="EMBL" id="JALMLT010000001">
    <property type="protein sequence ID" value="MDT8757270.1"/>
    <property type="molecule type" value="Genomic_DNA"/>
</dbReference>
<evidence type="ECO:0000313" key="2">
    <source>
        <dbReference type="EMBL" id="MDT8757270.1"/>
    </source>
</evidence>
<protein>
    <recommendedName>
        <fullName evidence="3">SnoaL-like domain-containing protein</fullName>
    </recommendedName>
</protein>
<evidence type="ECO:0008006" key="3">
    <source>
        <dbReference type="Google" id="ProtNLM"/>
    </source>
</evidence>